<proteinExistence type="predicted"/>
<evidence type="ECO:0000313" key="3">
    <source>
        <dbReference type="Proteomes" id="UP001262032"/>
    </source>
</evidence>
<organism evidence="2 3">
    <name type="scientific">Pseudarthrobacter oxydans</name>
    <name type="common">Arthrobacter oxydans</name>
    <dbReference type="NCBI Taxonomy" id="1671"/>
    <lineage>
        <taxon>Bacteria</taxon>
        <taxon>Bacillati</taxon>
        <taxon>Actinomycetota</taxon>
        <taxon>Actinomycetes</taxon>
        <taxon>Micrococcales</taxon>
        <taxon>Micrococcaceae</taxon>
        <taxon>Pseudarthrobacter</taxon>
    </lineage>
</organism>
<feature type="transmembrane region" description="Helical" evidence="1">
    <location>
        <begin position="32"/>
        <end position="52"/>
    </location>
</feature>
<protein>
    <submittedName>
        <fullName evidence="2">Uncharacterized protein</fullName>
    </submittedName>
</protein>
<keyword evidence="1" id="KW-1133">Transmembrane helix</keyword>
<accession>A0AAW8NEZ6</accession>
<evidence type="ECO:0000256" key="1">
    <source>
        <dbReference type="SAM" id="Phobius"/>
    </source>
</evidence>
<gene>
    <name evidence="2" type="ORF">J2X12_003480</name>
</gene>
<feature type="transmembrane region" description="Helical" evidence="1">
    <location>
        <begin position="7"/>
        <end position="26"/>
    </location>
</feature>
<dbReference type="GeneID" id="97424019"/>
<dbReference type="AlphaFoldDB" id="A0AAW8NEZ6"/>
<dbReference type="EMBL" id="JAVDWN010000015">
    <property type="protein sequence ID" value="MDR7165431.1"/>
    <property type="molecule type" value="Genomic_DNA"/>
</dbReference>
<name>A0AAW8NEZ6_PSEOX</name>
<reference evidence="2" key="1">
    <citation type="submission" date="2023-07" db="EMBL/GenBank/DDBJ databases">
        <title>Sorghum-associated microbial communities from plants grown in Nebraska, USA.</title>
        <authorList>
            <person name="Schachtman D."/>
        </authorList>
    </citation>
    <scope>NUCLEOTIDE SEQUENCE</scope>
    <source>
        <strain evidence="2">BE261</strain>
    </source>
</reference>
<comment type="caution">
    <text evidence="2">The sequence shown here is derived from an EMBL/GenBank/DDBJ whole genome shotgun (WGS) entry which is preliminary data.</text>
</comment>
<dbReference type="Proteomes" id="UP001262032">
    <property type="component" value="Unassembled WGS sequence"/>
</dbReference>
<evidence type="ECO:0000313" key="2">
    <source>
        <dbReference type="EMBL" id="MDR7165431.1"/>
    </source>
</evidence>
<keyword evidence="1" id="KW-0812">Transmembrane</keyword>
<dbReference type="RefSeq" id="WP_310113829.1">
    <property type="nucleotide sequence ID" value="NZ_JAVDTN010000015.1"/>
</dbReference>
<sequence>MGYIAFTIGFIVFFFVLAFLSTTFSIPADAMLPIGGLLLLVMIIAIAAYAALS</sequence>
<keyword evidence="1" id="KW-0472">Membrane</keyword>